<dbReference type="PANTHER" id="PTHR13318">
    <property type="entry name" value="PARTNER OF PAIRED, ISOFORM B-RELATED"/>
    <property type="match status" value="1"/>
</dbReference>
<dbReference type="GO" id="GO:0019005">
    <property type="term" value="C:SCF ubiquitin ligase complex"/>
    <property type="evidence" value="ECO:0007669"/>
    <property type="project" value="TreeGrafter"/>
</dbReference>
<evidence type="ECO:0000313" key="2">
    <source>
        <dbReference type="EMBL" id="KAK7872166.1"/>
    </source>
</evidence>
<comment type="caution">
    <text evidence="2">The sequence shown here is derived from an EMBL/GenBank/DDBJ whole genome shotgun (WGS) entry which is preliminary data.</text>
</comment>
<protein>
    <recommendedName>
        <fullName evidence="1">F-box domain-containing protein</fullName>
    </recommendedName>
</protein>
<proteinExistence type="predicted"/>
<gene>
    <name evidence="2" type="ORF">R5R35_001731</name>
</gene>
<dbReference type="InterPro" id="IPR032675">
    <property type="entry name" value="LRR_dom_sf"/>
</dbReference>
<feature type="domain" description="F-box" evidence="1">
    <location>
        <begin position="4"/>
        <end position="51"/>
    </location>
</feature>
<sequence length="481" mass="55435">MGPQKGIDDLPDEILVEIFSYLTFEELVHSVQYVTSRWQEVTHDAQLWRHLAYSPSWRESDGQIASVLQQTPKLQTLILSQRGVRSTVLNTFMESCPNLKRLEFNNYQRLSTSLLERIVQKCPNIEHLSIPNGVLSRKDQAEIIGQFTNLRVLDVGGWADPDNPVFLRPLAEGCPALQSIDLKDKMHTNDDLEYLLQKKKNQLHTLCVRWSSEEGKCTLPLLPICQTLKTLHVDSYCDTNIEAGFESLRSLKTVTSLTLCFLNNANINYVISIFNKKAMMQLVELHISYYENYEDRLAEVIVKNCPRLKHLCIKECSSLTDDSVENFHTLKDLQKVNLYGSNITDKGVVHISKCKHLKYLNLKCCIKLSEKSMELITRFTELQVLKLDFCDISGLPIGLIPSRLKNLRLFSVNYCKNVDQEALKQLKEQMPHLCIYDRVDRYISVDMDDWESVEVIQPVEMEEPDIIFIDAPFILEQLGIY</sequence>
<dbReference type="InterPro" id="IPR001810">
    <property type="entry name" value="F-box_dom"/>
</dbReference>
<keyword evidence="3" id="KW-1185">Reference proteome</keyword>
<dbReference type="SMART" id="SM00367">
    <property type="entry name" value="LRR_CC"/>
    <property type="match status" value="3"/>
</dbReference>
<dbReference type="InterPro" id="IPR006553">
    <property type="entry name" value="Leu-rich_rpt_Cys-con_subtyp"/>
</dbReference>
<dbReference type="GO" id="GO:0031146">
    <property type="term" value="P:SCF-dependent proteasomal ubiquitin-dependent protein catabolic process"/>
    <property type="evidence" value="ECO:0007669"/>
    <property type="project" value="TreeGrafter"/>
</dbReference>
<dbReference type="Proteomes" id="UP001378592">
    <property type="component" value="Unassembled WGS sequence"/>
</dbReference>
<dbReference type="Pfam" id="PF12937">
    <property type="entry name" value="F-box-like"/>
    <property type="match status" value="1"/>
</dbReference>
<name>A0AAN9VYA5_9ORTH</name>
<dbReference type="AlphaFoldDB" id="A0AAN9VYA5"/>
<dbReference type="PROSITE" id="PS50181">
    <property type="entry name" value="FBOX"/>
    <property type="match status" value="1"/>
</dbReference>
<dbReference type="Gene3D" id="3.80.10.10">
    <property type="entry name" value="Ribonuclease Inhibitor"/>
    <property type="match status" value="1"/>
</dbReference>
<organism evidence="2 3">
    <name type="scientific">Gryllus longicercus</name>
    <dbReference type="NCBI Taxonomy" id="2509291"/>
    <lineage>
        <taxon>Eukaryota</taxon>
        <taxon>Metazoa</taxon>
        <taxon>Ecdysozoa</taxon>
        <taxon>Arthropoda</taxon>
        <taxon>Hexapoda</taxon>
        <taxon>Insecta</taxon>
        <taxon>Pterygota</taxon>
        <taxon>Neoptera</taxon>
        <taxon>Polyneoptera</taxon>
        <taxon>Orthoptera</taxon>
        <taxon>Ensifera</taxon>
        <taxon>Gryllidea</taxon>
        <taxon>Grylloidea</taxon>
        <taxon>Gryllidae</taxon>
        <taxon>Gryllinae</taxon>
        <taxon>Gryllus</taxon>
    </lineage>
</organism>
<dbReference type="SUPFAM" id="SSF52058">
    <property type="entry name" value="L domain-like"/>
    <property type="match status" value="1"/>
</dbReference>
<dbReference type="Gene3D" id="1.20.1280.50">
    <property type="match status" value="1"/>
</dbReference>
<evidence type="ECO:0000259" key="1">
    <source>
        <dbReference type="PROSITE" id="PS50181"/>
    </source>
</evidence>
<reference evidence="2 3" key="1">
    <citation type="submission" date="2024-03" db="EMBL/GenBank/DDBJ databases">
        <title>The genome assembly and annotation of the cricket Gryllus longicercus Weissman &amp; Gray.</title>
        <authorList>
            <person name="Szrajer S."/>
            <person name="Gray D."/>
            <person name="Ylla G."/>
        </authorList>
    </citation>
    <scope>NUCLEOTIDE SEQUENCE [LARGE SCALE GENOMIC DNA]</scope>
    <source>
        <strain evidence="2">DAG 2021-001</strain>
        <tissue evidence="2">Whole body minus gut</tissue>
    </source>
</reference>
<accession>A0AAN9VYA5</accession>
<dbReference type="EMBL" id="JAZDUA010000028">
    <property type="protein sequence ID" value="KAK7872166.1"/>
    <property type="molecule type" value="Genomic_DNA"/>
</dbReference>
<evidence type="ECO:0000313" key="3">
    <source>
        <dbReference type="Proteomes" id="UP001378592"/>
    </source>
</evidence>